<keyword evidence="3" id="KW-1003">Cell membrane</keyword>
<evidence type="ECO:0000256" key="5">
    <source>
        <dbReference type="ARBA" id="ARBA00022989"/>
    </source>
</evidence>
<dbReference type="AlphaFoldDB" id="A0A2P7AS56"/>
<dbReference type="InterPro" id="IPR032808">
    <property type="entry name" value="DoxX"/>
</dbReference>
<evidence type="ECO:0000256" key="3">
    <source>
        <dbReference type="ARBA" id="ARBA00022475"/>
    </source>
</evidence>
<comment type="subcellular location">
    <subcellularLocation>
        <location evidence="1">Cell membrane</location>
        <topology evidence="1">Multi-pass membrane protein</topology>
    </subcellularLocation>
</comment>
<dbReference type="Proteomes" id="UP000241158">
    <property type="component" value="Unassembled WGS sequence"/>
</dbReference>
<name>A0A2P7AS56_9HYPH</name>
<keyword evidence="5 7" id="KW-1133">Transmembrane helix</keyword>
<evidence type="ECO:0000256" key="4">
    <source>
        <dbReference type="ARBA" id="ARBA00022692"/>
    </source>
</evidence>
<dbReference type="OrthoDB" id="9808524at2"/>
<sequence length="144" mass="15552">MPTWKANYTSKFAPHLLSVLRIFAAGSFFTHGTMKLFGWPAPFEYPLNPLLYTAGLLEVLGGLLLILGLFTRPAAFVVSGLMAFAYFIAHSSDGFFPVLNHGEAAMLYCFTFLYFSAAGPGAWSLDGLLESNAKASVTNIAEAS</sequence>
<organism evidence="8 9">
    <name type="scientific">Phyllobacterium endophyticum</name>
    <dbReference type="NCBI Taxonomy" id="1149773"/>
    <lineage>
        <taxon>Bacteria</taxon>
        <taxon>Pseudomonadati</taxon>
        <taxon>Pseudomonadota</taxon>
        <taxon>Alphaproteobacteria</taxon>
        <taxon>Hyphomicrobiales</taxon>
        <taxon>Phyllobacteriaceae</taxon>
        <taxon>Phyllobacterium</taxon>
    </lineage>
</organism>
<dbReference type="PANTHER" id="PTHR33452:SF4">
    <property type="entry name" value="BLL4328 PROTEIN"/>
    <property type="match status" value="1"/>
</dbReference>
<gene>
    <name evidence="8" type="ORF">CU100_17440</name>
</gene>
<evidence type="ECO:0000256" key="1">
    <source>
        <dbReference type="ARBA" id="ARBA00004651"/>
    </source>
</evidence>
<dbReference type="PANTHER" id="PTHR33452">
    <property type="entry name" value="OXIDOREDUCTASE CATD-RELATED"/>
    <property type="match status" value="1"/>
</dbReference>
<feature type="transmembrane region" description="Helical" evidence="7">
    <location>
        <begin position="12"/>
        <end position="30"/>
    </location>
</feature>
<accession>A0A2P7AS56</accession>
<dbReference type="Pfam" id="PF07681">
    <property type="entry name" value="DoxX"/>
    <property type="match status" value="1"/>
</dbReference>
<feature type="transmembrane region" description="Helical" evidence="7">
    <location>
        <begin position="50"/>
        <end position="70"/>
    </location>
</feature>
<dbReference type="RefSeq" id="WP_106717826.1">
    <property type="nucleotide sequence ID" value="NZ_JACHXT010000003.1"/>
</dbReference>
<comment type="similarity">
    <text evidence="2">Belongs to the DoxX family.</text>
</comment>
<keyword evidence="4 7" id="KW-0812">Transmembrane</keyword>
<dbReference type="EMBL" id="PGGN01000003">
    <property type="protein sequence ID" value="PSH57058.1"/>
    <property type="molecule type" value="Genomic_DNA"/>
</dbReference>
<comment type="caution">
    <text evidence="8">The sequence shown here is derived from an EMBL/GenBank/DDBJ whole genome shotgun (WGS) entry which is preliminary data.</text>
</comment>
<evidence type="ECO:0000256" key="6">
    <source>
        <dbReference type="ARBA" id="ARBA00023136"/>
    </source>
</evidence>
<keyword evidence="9" id="KW-1185">Reference proteome</keyword>
<proteinExistence type="inferred from homology"/>
<evidence type="ECO:0000313" key="9">
    <source>
        <dbReference type="Proteomes" id="UP000241158"/>
    </source>
</evidence>
<keyword evidence="6 7" id="KW-0472">Membrane</keyword>
<feature type="transmembrane region" description="Helical" evidence="7">
    <location>
        <begin position="77"/>
        <end position="99"/>
    </location>
</feature>
<evidence type="ECO:0000256" key="7">
    <source>
        <dbReference type="SAM" id="Phobius"/>
    </source>
</evidence>
<feature type="transmembrane region" description="Helical" evidence="7">
    <location>
        <begin position="105"/>
        <end position="125"/>
    </location>
</feature>
<evidence type="ECO:0000256" key="2">
    <source>
        <dbReference type="ARBA" id="ARBA00006679"/>
    </source>
</evidence>
<dbReference type="InterPro" id="IPR051907">
    <property type="entry name" value="DoxX-like_oxidoreductase"/>
</dbReference>
<evidence type="ECO:0000313" key="8">
    <source>
        <dbReference type="EMBL" id="PSH57058.1"/>
    </source>
</evidence>
<reference evidence="9" key="1">
    <citation type="submission" date="2017-11" db="EMBL/GenBank/DDBJ databases">
        <authorList>
            <person name="Kuznetsova I."/>
            <person name="Sazanova A."/>
            <person name="Chirak E."/>
            <person name="Safronova V."/>
            <person name="Willems A."/>
        </authorList>
    </citation>
    <scope>NUCLEOTIDE SEQUENCE [LARGE SCALE GENOMIC DNA]</scope>
    <source>
        <strain evidence="9">PEPV15</strain>
    </source>
</reference>
<dbReference type="GO" id="GO:0005886">
    <property type="term" value="C:plasma membrane"/>
    <property type="evidence" value="ECO:0007669"/>
    <property type="project" value="UniProtKB-SubCell"/>
</dbReference>
<protein>
    <submittedName>
        <fullName evidence="8">DoxX family protein</fullName>
    </submittedName>
</protein>